<dbReference type="SUPFAM" id="SSF49785">
    <property type="entry name" value="Galactose-binding domain-like"/>
    <property type="match status" value="3"/>
</dbReference>
<comment type="caution">
    <text evidence="14">The sequence shown here is derived from an EMBL/GenBank/DDBJ whole genome shotgun (WGS) entry which is preliminary data.</text>
</comment>
<evidence type="ECO:0000256" key="8">
    <source>
        <dbReference type="ARBA" id="ARBA00030512"/>
    </source>
</evidence>
<keyword evidence="10" id="KW-0472">Membrane</keyword>
<dbReference type="SUPFAM" id="SSF55545">
    <property type="entry name" value="beta-N-acetylhexosaminidase-like domain"/>
    <property type="match status" value="1"/>
</dbReference>
<keyword evidence="15" id="KW-1185">Reference proteome</keyword>
<dbReference type="Gene3D" id="3.30.379.10">
    <property type="entry name" value="Chitobiase/beta-hexosaminidase domain 2-like"/>
    <property type="match status" value="1"/>
</dbReference>
<dbReference type="Gene3D" id="2.60.40.680">
    <property type="match status" value="1"/>
</dbReference>
<feature type="domain" description="TRAM" evidence="13">
    <location>
        <begin position="489"/>
        <end position="551"/>
    </location>
</feature>
<evidence type="ECO:0000256" key="6">
    <source>
        <dbReference type="ARBA" id="ARBA00023088"/>
    </source>
</evidence>
<feature type="transmembrane region" description="Helical" evidence="10">
    <location>
        <begin position="1744"/>
        <end position="1761"/>
    </location>
</feature>
<feature type="domain" description="F5/8 type C" evidence="11">
    <location>
        <begin position="36"/>
        <end position="186"/>
    </location>
</feature>
<evidence type="ECO:0000256" key="5">
    <source>
        <dbReference type="ARBA" id="ARBA00022801"/>
    </source>
</evidence>
<evidence type="ECO:0000259" key="13">
    <source>
        <dbReference type="PROSITE" id="PS50926"/>
    </source>
</evidence>
<keyword evidence="3" id="KW-0964">Secreted</keyword>
<dbReference type="InterPro" id="IPR008979">
    <property type="entry name" value="Galactose-bd-like_sf"/>
</dbReference>
<evidence type="ECO:0000256" key="10">
    <source>
        <dbReference type="SAM" id="Phobius"/>
    </source>
</evidence>
<dbReference type="PRINTS" id="PR00738">
    <property type="entry name" value="GLHYDRLASE20"/>
</dbReference>
<reference evidence="14 15" key="1">
    <citation type="submission" date="2020-08" db="EMBL/GenBank/DDBJ databases">
        <title>A Genomic Blueprint of the Chicken Gut Microbiome.</title>
        <authorList>
            <person name="Gilroy R."/>
            <person name="Ravi A."/>
            <person name="Getino M."/>
            <person name="Pursley I."/>
            <person name="Horton D.L."/>
            <person name="Alikhan N.-F."/>
            <person name="Baker D."/>
            <person name="Gharbi K."/>
            <person name="Hall N."/>
            <person name="Watson M."/>
            <person name="Adriaenssens E.M."/>
            <person name="Foster-Nyarko E."/>
            <person name="Jarju S."/>
            <person name="Secka A."/>
            <person name="Antonio M."/>
            <person name="Oren A."/>
            <person name="Chaudhuri R."/>
            <person name="La Ragione R.M."/>
            <person name="Hildebrand F."/>
            <person name="Pallen M.J."/>
        </authorList>
    </citation>
    <scope>NUCLEOTIDE SEQUENCE [LARGE SCALE GENOMIC DNA]</scope>
    <source>
        <strain evidence="14 15">Sa3CUN1</strain>
    </source>
</reference>
<evidence type="ECO:0000256" key="9">
    <source>
        <dbReference type="SAM" id="MobiDB-lite"/>
    </source>
</evidence>
<keyword evidence="10" id="KW-0812">Transmembrane</keyword>
<keyword evidence="2" id="KW-0134">Cell wall</keyword>
<evidence type="ECO:0000256" key="2">
    <source>
        <dbReference type="ARBA" id="ARBA00022512"/>
    </source>
</evidence>
<dbReference type="Pfam" id="PF22633">
    <property type="entry name" value="F5_F8_type_C_2"/>
    <property type="match status" value="2"/>
</dbReference>
<dbReference type="PROSITE" id="PS50847">
    <property type="entry name" value="GRAM_POS_ANCHORING"/>
    <property type="match status" value="1"/>
</dbReference>
<dbReference type="Proteomes" id="UP000640335">
    <property type="component" value="Unassembled WGS sequence"/>
</dbReference>
<feature type="compositionally biased region" description="Acidic residues" evidence="9">
    <location>
        <begin position="1690"/>
        <end position="1703"/>
    </location>
</feature>
<dbReference type="Pfam" id="PF00754">
    <property type="entry name" value="F5_F8_type_C"/>
    <property type="match status" value="1"/>
</dbReference>
<keyword evidence="5" id="KW-0378">Hydrolase</keyword>
<evidence type="ECO:0000256" key="4">
    <source>
        <dbReference type="ARBA" id="ARBA00022729"/>
    </source>
</evidence>
<keyword evidence="10" id="KW-1133">Transmembrane helix</keyword>
<feature type="domain" description="Gram-positive cocci surface proteins LPxTG" evidence="12">
    <location>
        <begin position="1733"/>
        <end position="1767"/>
    </location>
</feature>
<dbReference type="Gene3D" id="1.20.1270.90">
    <property type="entry name" value="AF1782-like"/>
    <property type="match status" value="2"/>
</dbReference>
<evidence type="ECO:0000313" key="14">
    <source>
        <dbReference type="EMBL" id="MBD7915495.1"/>
    </source>
</evidence>
<dbReference type="InterPro" id="IPR015882">
    <property type="entry name" value="HEX_bac_N"/>
</dbReference>
<feature type="compositionally biased region" description="Low complexity" evidence="9">
    <location>
        <begin position="1712"/>
        <end position="1732"/>
    </location>
</feature>
<dbReference type="InterPro" id="IPR002102">
    <property type="entry name" value="Cohesin_dom"/>
</dbReference>
<dbReference type="EMBL" id="JACSQZ010000034">
    <property type="protein sequence ID" value="MBD7915495.1"/>
    <property type="molecule type" value="Genomic_DNA"/>
</dbReference>
<dbReference type="NCBIfam" id="TIGR01167">
    <property type="entry name" value="LPXTG_anchor"/>
    <property type="match status" value="1"/>
</dbReference>
<evidence type="ECO:0000313" key="15">
    <source>
        <dbReference type="Proteomes" id="UP000640335"/>
    </source>
</evidence>
<name>A0ABR8Q537_9CLOT</name>
<dbReference type="InterPro" id="IPR002792">
    <property type="entry name" value="TRAM_dom"/>
</dbReference>
<dbReference type="InterPro" id="IPR013320">
    <property type="entry name" value="ConA-like_dom_sf"/>
</dbReference>
<comment type="similarity">
    <text evidence="1">Belongs to the glycosyl hydrolase 20 family.</text>
</comment>
<evidence type="ECO:0000256" key="3">
    <source>
        <dbReference type="ARBA" id="ARBA00022525"/>
    </source>
</evidence>
<proteinExistence type="inferred from homology"/>
<keyword evidence="6" id="KW-0572">Peptidoglycan-anchor</keyword>
<evidence type="ECO:0000256" key="1">
    <source>
        <dbReference type="ARBA" id="ARBA00006285"/>
    </source>
</evidence>
<dbReference type="SUPFAM" id="SSF51445">
    <property type="entry name" value="(Trans)glycosidases"/>
    <property type="match status" value="1"/>
</dbReference>
<sequence>MRNGKGNILKRILPLFVTFTMLFSFVPVRAVENTEVEKENLALGKNVTESGYEAGTKFTGDKVTDGTIDRPEDINKGGISRWASAVNAVKPWITIDLQDVKSFDEVVIEWERRNVNSYKIEVSDDNSTWTSIYTSSNKNEFRESLNVNSQKARYVKITIEDYSPTQEGSNINWSTVAIYEVEIYNNEVEQPVEPVEPEEPAVIVPSVGENVALSKTATSSSNETNTLTADKAVDGSNAKASRWASAISSAEQWITVDLGDKTQIENVVIEWERKNATEYKLQTSDDNSNWTDVYIATSAPTQNRQEINLEEAVATRYVRVFIGKHNATADGVTWNNVSIYEIEIYNGGIPQGLDEIANSINVRSLTLEDEELPMPSVAEGYEISFVGADYEEVIGADREIYRPLVDKTIRVNFKITKGNEEAYTPDIEVLVPGLNEVTGNEVPTVIPELREWLGGSGNFEINNGSRIVISPSSEAELSEYMNVFSEDYKDIVGKEIEVVVSDSPKKGDFYFELNDKRPELRTEGYYMEIGDFVKVESNEADAAFLSTRTILQILKQNGTTIPQGITRDYPLSDIRGFMLDVGRKPISLDFLYDITKLMSWYKMNDFQVHLNDNYIWVTQYGANAIKEAYAGFRLESNDVGENGVPLTSTDLSYTKEEFGQFIDDSKLYGVNIVPEIESPAHALSFMKAHPEYAYGKGANKGVGENAAMLDVTNPEVVDYIKGIFSEYTDGENPVFRDTTVHIGSDEFYGSAEEYRAYTDEMLKYIRDVKGRTVRVWGSLSQKIGKTPVTSEGVEMNIWNNGWADPSDMFNLGYDLINTEDGKLYIVPDAGYYYDYLNTSYIYNNYEVSKFGNGDVIPAGSPQMRGGMFAVWNDMIDKKANGIVELDIYDRVLPAVQAVSEKMWGVAEDKSYAEFKEVAAKVSNAPNSNPRYKVESETEKVLEYNFKATSNDTVPDNSGNGYNSVALNNATVKNGVLKLNDDNSYLQSAIENIGPNYTVSFSVKRDENSNNEEQVLFESEKGSFKAVQKDTGKVGFSREFYDYSFDYELPKGEWVDITIIGKMTKTELYVNGEYVDEVSKGSSSGDNGTFVFPLERVGSETNSFNGELKSLKVYNIAVNIADETIIPQESMKASATSEHPNVGTEGLASFAIDGNTGTIWHTNYNTPVKLPQSITLDLGKAYTINKFSYLPRSNGGNGTITKYELQVSTNGTDFTTVSEGSWAQDSTLKVVNFDEASEVTHVRLIAKAGVGGFASASELNVHKVKEVIPEPTEEVGFKVSTSLAEINAGDKLNIKVGTKDLTSTNMYGMQFNVDYDKNKFEFVGATSENDTKYIVNSSDNNGVVTVVVATKGVAIENDVDIVNLEFKSKATGENVVFNITDGQLSTDEGNIIDIVNGSITVTINEEIVNPNPEVNKKALKIAIDYANEIVAEGLLENVVPAVVQEFNDALEEAKAVYESEDATETEVDAAFKRLASAIWMLDFKQGDKEALQVLVNSAKELVSKGYTADSWANLQEVIAIADAVLADENAMQKEVDETLDALKAAIDGLVKVQVKKDSLQKLVDKLEKIDKEGYIESTWTPFENALKTAKEILANEYATQEEVDSAYNTLIKTYLDLRLIPDKSKLEDLINKAKAIDLSKYTDESAQEVKTKLARANEVFINEEATQEEINEVARLLNTALDNLIAKDDGAASDDVTDDTTENDSESKNETDNSTNGGNESINNESNKGNNGNLPQTGGRDSKDLLLLGIVLCSLGAAVMLSKKRKIE</sequence>
<dbReference type="InterPro" id="IPR052764">
    <property type="entry name" value="GH20_Enzymes"/>
</dbReference>
<keyword evidence="7" id="KW-0326">Glycosidase</keyword>
<evidence type="ECO:0000259" key="11">
    <source>
        <dbReference type="PROSITE" id="PS50022"/>
    </source>
</evidence>
<dbReference type="Gene3D" id="2.60.120.260">
    <property type="entry name" value="Galactose-binding domain-like"/>
    <property type="match status" value="3"/>
</dbReference>
<dbReference type="Gene3D" id="1.20.1270.70">
    <property type="entry name" value="Designed single chain three-helix bundle"/>
    <property type="match status" value="2"/>
</dbReference>
<feature type="domain" description="F5/8 type C" evidence="11">
    <location>
        <begin position="1112"/>
        <end position="1263"/>
    </location>
</feature>
<organism evidence="14 15">
    <name type="scientific">Clostridium gallinarum</name>
    <dbReference type="NCBI Taxonomy" id="2762246"/>
    <lineage>
        <taxon>Bacteria</taxon>
        <taxon>Bacillati</taxon>
        <taxon>Bacillota</taxon>
        <taxon>Clostridia</taxon>
        <taxon>Eubacteriales</taxon>
        <taxon>Clostridiaceae</taxon>
        <taxon>Clostridium</taxon>
    </lineage>
</organism>
<dbReference type="SUPFAM" id="SSF49899">
    <property type="entry name" value="Concanavalin A-like lectins/glucanases"/>
    <property type="match status" value="1"/>
</dbReference>
<dbReference type="InterPro" id="IPR029018">
    <property type="entry name" value="Hex-like_dom2"/>
</dbReference>
<dbReference type="PANTHER" id="PTHR43678:SF1">
    <property type="entry name" value="BETA-N-ACETYLHEXOSAMINIDASE"/>
    <property type="match status" value="1"/>
</dbReference>
<dbReference type="InterPro" id="IPR017853">
    <property type="entry name" value="GH"/>
</dbReference>
<feature type="region of interest" description="Disordered" evidence="9">
    <location>
        <begin position="1689"/>
        <end position="1737"/>
    </location>
</feature>
<dbReference type="Pfam" id="PF07554">
    <property type="entry name" value="FIVAR"/>
    <property type="match status" value="4"/>
</dbReference>
<gene>
    <name evidence="14" type="ORF">H9660_10080</name>
</gene>
<dbReference type="InterPro" id="IPR025705">
    <property type="entry name" value="Beta_hexosaminidase_sua/sub"/>
</dbReference>
<evidence type="ECO:0000259" key="12">
    <source>
        <dbReference type="PROSITE" id="PS50847"/>
    </source>
</evidence>
<dbReference type="SUPFAM" id="SSF49384">
    <property type="entry name" value="Carbohydrate-binding domain"/>
    <property type="match status" value="1"/>
</dbReference>
<dbReference type="Gene3D" id="3.20.20.80">
    <property type="entry name" value="Glycosidases"/>
    <property type="match status" value="1"/>
</dbReference>
<dbReference type="Pfam" id="PF00963">
    <property type="entry name" value="Cohesin"/>
    <property type="match status" value="1"/>
</dbReference>
<dbReference type="Pfam" id="PF13385">
    <property type="entry name" value="Laminin_G_3"/>
    <property type="match status" value="1"/>
</dbReference>
<dbReference type="InterPro" id="IPR008965">
    <property type="entry name" value="CBM2/CBM3_carb-bd_dom_sf"/>
</dbReference>
<keyword evidence="4" id="KW-0732">Signal</keyword>
<accession>A0ABR8Q537</accession>
<dbReference type="InterPro" id="IPR015883">
    <property type="entry name" value="Glyco_hydro_20_cat"/>
</dbReference>
<dbReference type="Pfam" id="PF02838">
    <property type="entry name" value="Glyco_hydro_20b"/>
    <property type="match status" value="1"/>
</dbReference>
<protein>
    <recommendedName>
        <fullName evidence="8">Beta-N-acetylhexosaminidase</fullName>
    </recommendedName>
</protein>
<feature type="domain" description="F5/8 type C" evidence="11">
    <location>
        <begin position="202"/>
        <end position="347"/>
    </location>
</feature>
<dbReference type="CDD" id="cd06564">
    <property type="entry name" value="GH20_DspB_LnbB-like"/>
    <property type="match status" value="1"/>
</dbReference>
<dbReference type="Pfam" id="PF00728">
    <property type="entry name" value="Glyco_hydro_20"/>
    <property type="match status" value="1"/>
</dbReference>
<dbReference type="PROSITE" id="PS50022">
    <property type="entry name" value="FA58C_3"/>
    <property type="match status" value="3"/>
</dbReference>
<dbReference type="PANTHER" id="PTHR43678">
    <property type="entry name" value="PUTATIVE (AFU_ORTHOLOGUE AFUA_2G00640)-RELATED"/>
    <property type="match status" value="1"/>
</dbReference>
<dbReference type="Gene3D" id="2.60.120.200">
    <property type="match status" value="1"/>
</dbReference>
<dbReference type="PROSITE" id="PS50926">
    <property type="entry name" value="TRAM"/>
    <property type="match status" value="1"/>
</dbReference>
<dbReference type="RefSeq" id="WP_191750256.1">
    <property type="nucleotide sequence ID" value="NZ_JACSQZ010000034.1"/>
</dbReference>
<evidence type="ECO:0000256" key="7">
    <source>
        <dbReference type="ARBA" id="ARBA00023295"/>
    </source>
</evidence>
<dbReference type="CDD" id="cd08547">
    <property type="entry name" value="Type_II_cohesin"/>
    <property type="match status" value="1"/>
</dbReference>
<dbReference type="InterPro" id="IPR000421">
    <property type="entry name" value="FA58C"/>
</dbReference>
<dbReference type="InterPro" id="IPR019931">
    <property type="entry name" value="LPXTG_anchor"/>
</dbReference>